<evidence type="ECO:0000313" key="2">
    <source>
        <dbReference type="EMBL" id="KGN54595.1"/>
    </source>
</evidence>
<feature type="region of interest" description="Disordered" evidence="1">
    <location>
        <begin position="27"/>
        <end position="61"/>
    </location>
</feature>
<reference evidence="2 3" key="3">
    <citation type="journal article" date="2010" name="BMC Genomics">
        <title>Transcriptome sequencing and comparative analysis of cucumber flowers with different sex types.</title>
        <authorList>
            <person name="Guo S."/>
            <person name="Zheng Y."/>
            <person name="Joung J.G."/>
            <person name="Liu S."/>
            <person name="Zhang Z."/>
            <person name="Crasta O.R."/>
            <person name="Sobral B.W."/>
            <person name="Xu Y."/>
            <person name="Huang S."/>
            <person name="Fei Z."/>
        </authorList>
    </citation>
    <scope>NUCLEOTIDE SEQUENCE [LARGE SCALE GENOMIC DNA]</scope>
    <source>
        <strain evidence="3">cv. 9930</strain>
    </source>
</reference>
<dbReference type="Gramene" id="KGN54595">
    <property type="protein sequence ID" value="KGN54595"/>
    <property type="gene ID" value="Csa_4G374630"/>
</dbReference>
<proteinExistence type="predicted"/>
<reference evidence="2 3" key="4">
    <citation type="journal article" date="2011" name="BMC Genomics">
        <title>RNA-Seq improves annotation of protein-coding genes in the cucumber genome.</title>
        <authorList>
            <person name="Li Z."/>
            <person name="Zhang Z."/>
            <person name="Yan P."/>
            <person name="Huang S."/>
            <person name="Fei Z."/>
            <person name="Lin K."/>
        </authorList>
    </citation>
    <scope>NUCLEOTIDE SEQUENCE [LARGE SCALE GENOMIC DNA]</scope>
    <source>
        <strain evidence="3">cv. 9930</strain>
    </source>
</reference>
<feature type="compositionally biased region" description="Polar residues" evidence="1">
    <location>
        <begin position="34"/>
        <end position="43"/>
    </location>
</feature>
<sequence length="71" mass="7446">MGRGGAGMTLSIPTPRPVVDPPKFVCKEWGKDSPQGSGSSRGNSVGEYPCGSPPSLDPWLKWTPLGLNGHL</sequence>
<dbReference type="Proteomes" id="UP000029981">
    <property type="component" value="Chromosome 4"/>
</dbReference>
<reference evidence="2 3" key="1">
    <citation type="journal article" date="2009" name="Nat. Genet.">
        <title>The genome of the cucumber, Cucumis sativus L.</title>
        <authorList>
            <person name="Huang S."/>
            <person name="Li R."/>
            <person name="Zhang Z."/>
            <person name="Li L."/>
            <person name="Gu X."/>
            <person name="Fan W."/>
            <person name="Lucas W.J."/>
            <person name="Wang X."/>
            <person name="Xie B."/>
            <person name="Ni P."/>
            <person name="Ren Y."/>
            <person name="Zhu H."/>
            <person name="Li J."/>
            <person name="Lin K."/>
            <person name="Jin W."/>
            <person name="Fei Z."/>
            <person name="Li G."/>
            <person name="Staub J."/>
            <person name="Kilian A."/>
            <person name="van der Vossen E.A."/>
            <person name="Wu Y."/>
            <person name="Guo J."/>
            <person name="He J."/>
            <person name="Jia Z."/>
            <person name="Ren Y."/>
            <person name="Tian G."/>
            <person name="Lu Y."/>
            <person name="Ruan J."/>
            <person name="Qian W."/>
            <person name="Wang M."/>
            <person name="Huang Q."/>
            <person name="Li B."/>
            <person name="Xuan Z."/>
            <person name="Cao J."/>
            <person name="Asan"/>
            <person name="Wu Z."/>
            <person name="Zhang J."/>
            <person name="Cai Q."/>
            <person name="Bai Y."/>
            <person name="Zhao B."/>
            <person name="Han Y."/>
            <person name="Li Y."/>
            <person name="Li X."/>
            <person name="Wang S."/>
            <person name="Shi Q."/>
            <person name="Liu S."/>
            <person name="Cho W.K."/>
            <person name="Kim J.Y."/>
            <person name="Xu Y."/>
            <person name="Heller-Uszynska K."/>
            <person name="Miao H."/>
            <person name="Cheng Z."/>
            <person name="Zhang S."/>
            <person name="Wu J."/>
            <person name="Yang Y."/>
            <person name="Kang H."/>
            <person name="Li M."/>
            <person name="Liang H."/>
            <person name="Ren X."/>
            <person name="Shi Z."/>
            <person name="Wen M."/>
            <person name="Jian M."/>
            <person name="Yang H."/>
            <person name="Zhang G."/>
            <person name="Yang Z."/>
            <person name="Chen R."/>
            <person name="Liu S."/>
            <person name="Li J."/>
            <person name="Ma L."/>
            <person name="Liu H."/>
            <person name="Zhou Y."/>
            <person name="Zhao J."/>
            <person name="Fang X."/>
            <person name="Li G."/>
            <person name="Fang L."/>
            <person name="Li Y."/>
            <person name="Liu D."/>
            <person name="Zheng H."/>
            <person name="Zhang Y."/>
            <person name="Qin N."/>
            <person name="Li Z."/>
            <person name="Yang G."/>
            <person name="Yang S."/>
            <person name="Bolund L."/>
            <person name="Kristiansen K."/>
            <person name="Zheng H."/>
            <person name="Li S."/>
            <person name="Zhang X."/>
            <person name="Yang H."/>
            <person name="Wang J."/>
            <person name="Sun R."/>
            <person name="Zhang B."/>
            <person name="Jiang S."/>
            <person name="Wang J."/>
            <person name="Du Y."/>
            <person name="Li S."/>
        </authorList>
    </citation>
    <scope>NUCLEOTIDE SEQUENCE [LARGE SCALE GENOMIC DNA]</scope>
    <source>
        <strain evidence="3">cv. 9930</strain>
    </source>
</reference>
<dbReference type="EMBL" id="CM002925">
    <property type="protein sequence ID" value="KGN54595.1"/>
    <property type="molecule type" value="Genomic_DNA"/>
</dbReference>
<protein>
    <submittedName>
        <fullName evidence="2">Uncharacterized protein</fullName>
    </submittedName>
</protein>
<keyword evidence="3" id="KW-1185">Reference proteome</keyword>
<accession>A0A0A0KY85</accession>
<dbReference type="AlphaFoldDB" id="A0A0A0KY85"/>
<name>A0A0A0KY85_CUCSA</name>
<evidence type="ECO:0000256" key="1">
    <source>
        <dbReference type="SAM" id="MobiDB-lite"/>
    </source>
</evidence>
<reference evidence="2 3" key="2">
    <citation type="journal article" date="2009" name="PLoS ONE">
        <title>An integrated genetic and cytogenetic map of the cucumber genome.</title>
        <authorList>
            <person name="Ren Y."/>
            <person name="Zhang Z."/>
            <person name="Liu J."/>
            <person name="Staub J.E."/>
            <person name="Han Y."/>
            <person name="Cheng Z."/>
            <person name="Li X."/>
            <person name="Lu J."/>
            <person name="Miao H."/>
            <person name="Kang H."/>
            <person name="Xie B."/>
            <person name="Gu X."/>
            <person name="Wang X."/>
            <person name="Du Y."/>
            <person name="Jin W."/>
            <person name="Huang S."/>
        </authorList>
    </citation>
    <scope>NUCLEOTIDE SEQUENCE [LARGE SCALE GENOMIC DNA]</scope>
    <source>
        <strain evidence="3">cv. 9930</strain>
    </source>
</reference>
<gene>
    <name evidence="2" type="ORF">Csa_4G374630</name>
</gene>
<evidence type="ECO:0000313" key="3">
    <source>
        <dbReference type="Proteomes" id="UP000029981"/>
    </source>
</evidence>
<organism evidence="2 3">
    <name type="scientific">Cucumis sativus</name>
    <name type="common">Cucumber</name>
    <dbReference type="NCBI Taxonomy" id="3659"/>
    <lineage>
        <taxon>Eukaryota</taxon>
        <taxon>Viridiplantae</taxon>
        <taxon>Streptophyta</taxon>
        <taxon>Embryophyta</taxon>
        <taxon>Tracheophyta</taxon>
        <taxon>Spermatophyta</taxon>
        <taxon>Magnoliopsida</taxon>
        <taxon>eudicotyledons</taxon>
        <taxon>Gunneridae</taxon>
        <taxon>Pentapetalae</taxon>
        <taxon>rosids</taxon>
        <taxon>fabids</taxon>
        <taxon>Cucurbitales</taxon>
        <taxon>Cucurbitaceae</taxon>
        <taxon>Benincaseae</taxon>
        <taxon>Cucumis</taxon>
    </lineage>
</organism>